<organism evidence="1 2">
    <name type="scientific">Mucor saturninus</name>
    <dbReference type="NCBI Taxonomy" id="64648"/>
    <lineage>
        <taxon>Eukaryota</taxon>
        <taxon>Fungi</taxon>
        <taxon>Fungi incertae sedis</taxon>
        <taxon>Mucoromycota</taxon>
        <taxon>Mucoromycotina</taxon>
        <taxon>Mucoromycetes</taxon>
        <taxon>Mucorales</taxon>
        <taxon>Mucorineae</taxon>
        <taxon>Mucoraceae</taxon>
        <taxon>Mucor</taxon>
    </lineage>
</organism>
<protein>
    <submittedName>
        <fullName evidence="1">Uncharacterized protein</fullName>
    </submittedName>
</protein>
<keyword evidence="2" id="KW-1185">Reference proteome</keyword>
<sequence>MHINNDVISTKVTGSRLDASQFEALITGLSTLLETSQERYGEISESDRYGIVKSIVKHLPGISPEQLDEVDYMIDNVITQYNKPESILPMKFVKPSTVLEKRFAEGYPNNEECWGYETDCVTPEFLNEEYRWPKNDKRSLPDTSRQNFLQVLNINNARIIKNTRNNVNLMANNLRQIAPIKGIEEKTTDLRLILKSSQYAAREALQNPQFLSKFKSGILSQNRALENIVAVYTQIVHIIQSLINVNNEGIMEELAQVRAEILNDNSQNDDMFTRTIFKTFLDLIISSVRSSYNEEIVIFNSRHYLNNNENPHPSSNKEDVIEIQTNLQKDCLLQAHNYEQR</sequence>
<evidence type="ECO:0000313" key="2">
    <source>
        <dbReference type="Proteomes" id="UP000603453"/>
    </source>
</evidence>
<comment type="caution">
    <text evidence="1">The sequence shown here is derived from an EMBL/GenBank/DDBJ whole genome shotgun (WGS) entry which is preliminary data.</text>
</comment>
<reference evidence="1" key="1">
    <citation type="submission" date="2020-12" db="EMBL/GenBank/DDBJ databases">
        <title>Metabolic potential, ecology and presence of endohyphal bacteria is reflected in genomic diversity of Mucoromycotina.</title>
        <authorList>
            <person name="Muszewska A."/>
            <person name="Okrasinska A."/>
            <person name="Steczkiewicz K."/>
            <person name="Drgas O."/>
            <person name="Orlowska M."/>
            <person name="Perlinska-Lenart U."/>
            <person name="Aleksandrzak-Piekarczyk T."/>
            <person name="Szatraj K."/>
            <person name="Zielenkiewicz U."/>
            <person name="Pilsyk S."/>
            <person name="Malc E."/>
            <person name="Mieczkowski P."/>
            <person name="Kruszewska J.S."/>
            <person name="Biernat P."/>
            <person name="Pawlowska J."/>
        </authorList>
    </citation>
    <scope>NUCLEOTIDE SEQUENCE</scope>
    <source>
        <strain evidence="1">WA0000017839</strain>
    </source>
</reference>
<name>A0A8H7QV70_9FUNG</name>
<accession>A0A8H7QV70</accession>
<evidence type="ECO:0000313" key="1">
    <source>
        <dbReference type="EMBL" id="KAG2199338.1"/>
    </source>
</evidence>
<proteinExistence type="predicted"/>
<dbReference type="EMBL" id="JAEPRD010000098">
    <property type="protein sequence ID" value="KAG2199338.1"/>
    <property type="molecule type" value="Genomic_DNA"/>
</dbReference>
<dbReference type="Proteomes" id="UP000603453">
    <property type="component" value="Unassembled WGS sequence"/>
</dbReference>
<gene>
    <name evidence="1" type="ORF">INT47_012972</name>
</gene>
<dbReference type="AlphaFoldDB" id="A0A8H7QV70"/>